<dbReference type="SMART" id="SM00481">
    <property type="entry name" value="POLIIIAc"/>
    <property type="match status" value="1"/>
</dbReference>
<evidence type="ECO:0000313" key="3">
    <source>
        <dbReference type="Proteomes" id="UP000437709"/>
    </source>
</evidence>
<dbReference type="InterPro" id="IPR016195">
    <property type="entry name" value="Pol/histidinol_Pase-like"/>
</dbReference>
<organism evidence="2 3">
    <name type="scientific">Georgenia subflava</name>
    <dbReference type="NCBI Taxonomy" id="1622177"/>
    <lineage>
        <taxon>Bacteria</taxon>
        <taxon>Bacillati</taxon>
        <taxon>Actinomycetota</taxon>
        <taxon>Actinomycetes</taxon>
        <taxon>Micrococcales</taxon>
        <taxon>Bogoriellaceae</taxon>
        <taxon>Georgenia</taxon>
    </lineage>
</organism>
<dbReference type="SUPFAM" id="SSF89550">
    <property type="entry name" value="PHP domain-like"/>
    <property type="match status" value="1"/>
</dbReference>
<sequence length="338" mass="36928">MDPVSALKRVAYLLERELAEPHRVRAFRKAAWRLESLPEAEIMERIAAGTLTTLADVGPKTAKVAAQAANGGVPDYLADLEARASVPLVDGGQEVRSWLRGDLHAHSDWSDGGSPIAEMAHAAIDAGHAYLALTDHSPRLTVARGLSPDRLREQLDVVGRLNSELAPFRILTGIEVDILDDGELDQEDELLDQLDVVVASVHSKLRMDARAMTRRMVRAVSDPRVDVLGHCTGRLITGGRGTRPESVFDADAVFAACRDHDVAVEINSRPERRDPPTRLLAKAVDMGCRFSIDTDAHAPGQLDFLDHGCARAQAQGIQRERIVNAMELEELLAWTRAS</sequence>
<accession>A0A6N7ED50</accession>
<keyword evidence="3" id="KW-1185">Reference proteome</keyword>
<dbReference type="SUPFAM" id="SSF47802">
    <property type="entry name" value="DNA polymerase beta, N-terminal domain-like"/>
    <property type="match status" value="1"/>
</dbReference>
<dbReference type="PANTHER" id="PTHR36928">
    <property type="entry name" value="PHOSPHATASE YCDX-RELATED"/>
    <property type="match status" value="1"/>
</dbReference>
<dbReference type="InterPro" id="IPR027421">
    <property type="entry name" value="DNA_pol_lamdba_lyase_dom_sf"/>
</dbReference>
<comment type="caution">
    <text evidence="2">The sequence shown here is derived from an EMBL/GenBank/DDBJ whole genome shotgun (WGS) entry which is preliminary data.</text>
</comment>
<dbReference type="Pfam" id="PF02811">
    <property type="entry name" value="PHP"/>
    <property type="match status" value="1"/>
</dbReference>
<protein>
    <submittedName>
        <fullName evidence="2">PHP domain-containing protein</fullName>
    </submittedName>
</protein>
<feature type="domain" description="Polymerase/histidinol phosphatase N-terminal" evidence="1">
    <location>
        <begin position="101"/>
        <end position="180"/>
    </location>
</feature>
<proteinExistence type="predicted"/>
<dbReference type="CDD" id="cd07436">
    <property type="entry name" value="PHP_PolX"/>
    <property type="match status" value="1"/>
</dbReference>
<dbReference type="InterPro" id="IPR047967">
    <property type="entry name" value="PolX_PHP"/>
</dbReference>
<dbReference type="InterPro" id="IPR003141">
    <property type="entry name" value="Pol/His_phosphatase_N"/>
</dbReference>
<dbReference type="NCBIfam" id="NF005928">
    <property type="entry name" value="PRK07945.1"/>
    <property type="match status" value="1"/>
</dbReference>
<dbReference type="InterPro" id="IPR017078">
    <property type="entry name" value="UCP036978_PHPhdr"/>
</dbReference>
<name>A0A6N7ED50_9MICO</name>
<dbReference type="FunFam" id="3.20.20.140:FF:000047">
    <property type="entry name" value="PHP domain-containing protein"/>
    <property type="match status" value="1"/>
</dbReference>
<dbReference type="EMBL" id="WHPC01000010">
    <property type="protein sequence ID" value="MPV36342.1"/>
    <property type="molecule type" value="Genomic_DNA"/>
</dbReference>
<dbReference type="InterPro" id="IPR050243">
    <property type="entry name" value="PHP_phosphatase"/>
</dbReference>
<dbReference type="PIRSF" id="PIRSF036978">
    <property type="entry name" value="UCP036978_PHPhdr"/>
    <property type="match status" value="1"/>
</dbReference>
<dbReference type="Pfam" id="PF14716">
    <property type="entry name" value="HHH_8"/>
    <property type="match status" value="1"/>
</dbReference>
<dbReference type="InterPro" id="IPR004013">
    <property type="entry name" value="PHP_dom"/>
</dbReference>
<dbReference type="Gene3D" id="3.20.20.140">
    <property type="entry name" value="Metal-dependent hydrolases"/>
    <property type="match status" value="1"/>
</dbReference>
<dbReference type="GO" id="GO:0008270">
    <property type="term" value="F:zinc ion binding"/>
    <property type="evidence" value="ECO:0007669"/>
    <property type="project" value="TreeGrafter"/>
</dbReference>
<dbReference type="AlphaFoldDB" id="A0A6N7ED50"/>
<dbReference type="InterPro" id="IPR010996">
    <property type="entry name" value="HHH_MUS81"/>
</dbReference>
<dbReference type="RefSeq" id="WP_152196170.1">
    <property type="nucleotide sequence ID" value="NZ_VUKD01000004.1"/>
</dbReference>
<dbReference type="GO" id="GO:0005829">
    <property type="term" value="C:cytosol"/>
    <property type="evidence" value="ECO:0007669"/>
    <property type="project" value="TreeGrafter"/>
</dbReference>
<dbReference type="OrthoDB" id="9808747at2"/>
<dbReference type="Gene3D" id="1.10.150.110">
    <property type="entry name" value="DNA polymerase beta, N-terminal domain-like"/>
    <property type="match status" value="1"/>
</dbReference>
<dbReference type="PANTHER" id="PTHR36928:SF1">
    <property type="entry name" value="PHOSPHATASE YCDX-RELATED"/>
    <property type="match status" value="1"/>
</dbReference>
<gene>
    <name evidence="2" type="ORF">GB881_04630</name>
</gene>
<reference evidence="2 3" key="1">
    <citation type="submission" date="2019-10" db="EMBL/GenBank/DDBJ databases">
        <title>Georgenia wutianyii sp. nov. and Georgenia yuyongxinii sp. nov. isolated from plateau pika (Ochotona curzoniae) in the Qinghai-Tibet plateau of China.</title>
        <authorList>
            <person name="Tian Z."/>
        </authorList>
    </citation>
    <scope>NUCLEOTIDE SEQUENCE [LARGE SCALE GENOMIC DNA]</scope>
    <source>
        <strain evidence="2 3">JCM 19765</strain>
    </source>
</reference>
<evidence type="ECO:0000313" key="2">
    <source>
        <dbReference type="EMBL" id="MPV36342.1"/>
    </source>
</evidence>
<evidence type="ECO:0000259" key="1">
    <source>
        <dbReference type="SMART" id="SM00481"/>
    </source>
</evidence>
<dbReference type="Proteomes" id="UP000437709">
    <property type="component" value="Unassembled WGS sequence"/>
</dbReference>
<dbReference type="GO" id="GO:0042578">
    <property type="term" value="F:phosphoric ester hydrolase activity"/>
    <property type="evidence" value="ECO:0007669"/>
    <property type="project" value="TreeGrafter"/>
</dbReference>